<keyword evidence="8" id="KW-1185">Reference proteome</keyword>
<comment type="caution">
    <text evidence="7">The sequence shown here is derived from an EMBL/GenBank/DDBJ whole genome shotgun (WGS) entry which is preliminary data.</text>
</comment>
<dbReference type="Pfam" id="PF03372">
    <property type="entry name" value="Exo_endo_phos"/>
    <property type="match status" value="1"/>
</dbReference>
<accession>A0ABV5ZA80</accession>
<dbReference type="SUPFAM" id="SSF56219">
    <property type="entry name" value="DNase I-like"/>
    <property type="match status" value="1"/>
</dbReference>
<keyword evidence="5" id="KW-0460">Magnesium</keyword>
<comment type="cofactor">
    <cofactor evidence="1">
        <name>Mg(2+)</name>
        <dbReference type="ChEBI" id="CHEBI:18420"/>
    </cofactor>
</comment>
<protein>
    <submittedName>
        <fullName evidence="7">Exodeoxyribonuclease III</fullName>
        <ecNumber evidence="7">3.1.11.2</ecNumber>
    </submittedName>
</protein>
<feature type="domain" description="Endonuclease/exonuclease/phosphatase" evidence="6">
    <location>
        <begin position="4"/>
        <end position="246"/>
    </location>
</feature>
<evidence type="ECO:0000313" key="7">
    <source>
        <dbReference type="EMBL" id="MFB9886182.1"/>
    </source>
</evidence>
<dbReference type="Gene3D" id="3.60.10.10">
    <property type="entry name" value="Endonuclease/exonuclease/phosphatase"/>
    <property type="match status" value="1"/>
</dbReference>
<comment type="similarity">
    <text evidence="2">Belongs to the DNA repair enzymes AP/ExoA family.</text>
</comment>
<dbReference type="NCBIfam" id="TIGR00633">
    <property type="entry name" value="xth"/>
    <property type="match status" value="1"/>
</dbReference>
<dbReference type="EMBL" id="JBHLZN010000002">
    <property type="protein sequence ID" value="MFB9886182.1"/>
    <property type="molecule type" value="Genomic_DNA"/>
</dbReference>
<evidence type="ECO:0000256" key="2">
    <source>
        <dbReference type="ARBA" id="ARBA00007092"/>
    </source>
</evidence>
<dbReference type="PANTHER" id="PTHR43250:SF2">
    <property type="entry name" value="EXODEOXYRIBONUCLEASE III"/>
    <property type="match status" value="1"/>
</dbReference>
<dbReference type="InterPro" id="IPR037493">
    <property type="entry name" value="ExoIII-like"/>
</dbReference>
<dbReference type="InterPro" id="IPR036691">
    <property type="entry name" value="Endo/exonu/phosph_ase_sf"/>
</dbReference>
<dbReference type="PROSITE" id="PS51435">
    <property type="entry name" value="AP_NUCLEASE_F1_4"/>
    <property type="match status" value="1"/>
</dbReference>
<dbReference type="NCBIfam" id="TIGR00195">
    <property type="entry name" value="exoDNase_III"/>
    <property type="match status" value="1"/>
</dbReference>
<gene>
    <name evidence="7" type="ORF">ACFFLH_07150</name>
</gene>
<dbReference type="InterPro" id="IPR004808">
    <property type="entry name" value="AP_endonuc_1"/>
</dbReference>
<reference evidence="7 8" key="1">
    <citation type="submission" date="2024-09" db="EMBL/GenBank/DDBJ databases">
        <authorList>
            <person name="Sun Q."/>
            <person name="Mori K."/>
        </authorList>
    </citation>
    <scope>NUCLEOTIDE SEQUENCE [LARGE SCALE GENOMIC DNA]</scope>
    <source>
        <strain evidence="7 8">ATCC 51285</strain>
    </source>
</reference>
<dbReference type="CDD" id="cd10281">
    <property type="entry name" value="Nape_like_AP-endo"/>
    <property type="match status" value="1"/>
</dbReference>
<dbReference type="EC" id="3.1.11.2" evidence="7"/>
<evidence type="ECO:0000256" key="1">
    <source>
        <dbReference type="ARBA" id="ARBA00001946"/>
    </source>
</evidence>
<evidence type="ECO:0000313" key="8">
    <source>
        <dbReference type="Proteomes" id="UP001589628"/>
    </source>
</evidence>
<dbReference type="Proteomes" id="UP001589628">
    <property type="component" value="Unassembled WGS sequence"/>
</dbReference>
<evidence type="ECO:0000259" key="6">
    <source>
        <dbReference type="Pfam" id="PF03372"/>
    </source>
</evidence>
<evidence type="ECO:0000256" key="5">
    <source>
        <dbReference type="ARBA" id="ARBA00022842"/>
    </source>
</evidence>
<keyword evidence="3" id="KW-0479">Metal-binding</keyword>
<evidence type="ECO:0000256" key="3">
    <source>
        <dbReference type="ARBA" id="ARBA00022723"/>
    </source>
</evidence>
<keyword evidence="4 7" id="KW-0378">Hydrolase</keyword>
<sequence length="259" mass="30186">MRVITLNVQGIQQATERGLFDWLVKQDADVVCLQDLRAKAYQLDDAKYHPPGYQAFFFDAPEDNYSGVAIYCRAQPKAVMTGLGFELCDFHGRYIQADYEKVSIGSLLLPSGENDPEKQAIKDEFLEHMMAHMKKTLRKRRQFIFCGTWNIAREPRDVSNWYVNQKNSGFLPEERAFMREMFDELGFVDAFREVNQADRQFTWWPHYNRAFELNEGARLDYQVCTSEFGRKVKAARILKEPRFSDHAAVVIDYDHALEA</sequence>
<proteinExistence type="inferred from homology"/>
<dbReference type="GO" id="GO:0008311">
    <property type="term" value="F:double-stranded DNA 3'-5' DNA exonuclease activity"/>
    <property type="evidence" value="ECO:0007669"/>
    <property type="project" value="UniProtKB-EC"/>
</dbReference>
<name>A0ABV5ZA80_9GAMM</name>
<organism evidence="7 8">
    <name type="scientific">Balneatrix alpica</name>
    <dbReference type="NCBI Taxonomy" id="75684"/>
    <lineage>
        <taxon>Bacteria</taxon>
        <taxon>Pseudomonadati</taxon>
        <taxon>Pseudomonadota</taxon>
        <taxon>Gammaproteobacteria</taxon>
        <taxon>Oceanospirillales</taxon>
        <taxon>Balneatrichaceae</taxon>
        <taxon>Balneatrix</taxon>
    </lineage>
</organism>
<dbReference type="PANTHER" id="PTHR43250">
    <property type="entry name" value="EXODEOXYRIBONUCLEASE III"/>
    <property type="match status" value="1"/>
</dbReference>
<evidence type="ECO:0000256" key="4">
    <source>
        <dbReference type="ARBA" id="ARBA00022801"/>
    </source>
</evidence>
<dbReference type="InterPro" id="IPR005135">
    <property type="entry name" value="Endo/exonuclease/phosphatase"/>
</dbReference>
<dbReference type="RefSeq" id="WP_027311669.1">
    <property type="nucleotide sequence ID" value="NZ_JAUESS010000007.1"/>
</dbReference>